<comment type="caution">
    <text evidence="1">The sequence shown here is derived from an EMBL/GenBank/DDBJ whole genome shotgun (WGS) entry which is preliminary data.</text>
</comment>
<evidence type="ECO:0000313" key="2">
    <source>
        <dbReference type="Proteomes" id="UP001347796"/>
    </source>
</evidence>
<dbReference type="AlphaFoldDB" id="A0AAN8J146"/>
<name>A0AAN8J146_PATCE</name>
<proteinExistence type="predicted"/>
<keyword evidence="2" id="KW-1185">Reference proteome</keyword>
<reference evidence="1 2" key="1">
    <citation type="submission" date="2024-01" db="EMBL/GenBank/DDBJ databases">
        <title>The genome of the rayed Mediterranean limpet Patella caerulea (Linnaeus, 1758).</title>
        <authorList>
            <person name="Anh-Thu Weber A."/>
            <person name="Halstead-Nussloch G."/>
        </authorList>
    </citation>
    <scope>NUCLEOTIDE SEQUENCE [LARGE SCALE GENOMIC DNA]</scope>
    <source>
        <strain evidence="1">AATW-2023a</strain>
        <tissue evidence="1">Whole specimen</tissue>
    </source>
</reference>
<sequence length="209" mass="23680">MRNHLSEDVLNGDMLHLMEQYKAGLGLAGSKLDATIDLLKSTSTLIQNFRDSRPITDASDDRPLQNNDAVQWFIKWGNDVKNDITIKNKEKSLISHQTREDIVSVVMGFNELCFYKLKRSNSSIIPNRVNSDVIENSFCQQRPLHNGANTNPTYLGYCHSVNSVILGQTSISRKSNTGGVDIRKTQEHHKNSKGKLHYTFLEPVCTWDM</sequence>
<organism evidence="1 2">
    <name type="scientific">Patella caerulea</name>
    <name type="common">Rayed Mediterranean limpet</name>
    <dbReference type="NCBI Taxonomy" id="87958"/>
    <lineage>
        <taxon>Eukaryota</taxon>
        <taxon>Metazoa</taxon>
        <taxon>Spiralia</taxon>
        <taxon>Lophotrochozoa</taxon>
        <taxon>Mollusca</taxon>
        <taxon>Gastropoda</taxon>
        <taxon>Patellogastropoda</taxon>
        <taxon>Patelloidea</taxon>
        <taxon>Patellidae</taxon>
        <taxon>Patella</taxon>
    </lineage>
</organism>
<protein>
    <submittedName>
        <fullName evidence="1">Uncharacterized protein</fullName>
    </submittedName>
</protein>
<evidence type="ECO:0000313" key="1">
    <source>
        <dbReference type="EMBL" id="KAK6169023.1"/>
    </source>
</evidence>
<dbReference type="Proteomes" id="UP001347796">
    <property type="component" value="Unassembled WGS sequence"/>
</dbReference>
<accession>A0AAN8J146</accession>
<gene>
    <name evidence="1" type="ORF">SNE40_020153</name>
</gene>
<dbReference type="EMBL" id="JAZGQO010000015">
    <property type="protein sequence ID" value="KAK6169023.1"/>
    <property type="molecule type" value="Genomic_DNA"/>
</dbReference>